<evidence type="ECO:0000256" key="3">
    <source>
        <dbReference type="ARBA" id="ARBA00006432"/>
    </source>
</evidence>
<dbReference type="GO" id="GO:0005777">
    <property type="term" value="C:peroxisome"/>
    <property type="evidence" value="ECO:0007669"/>
    <property type="project" value="UniProtKB-SubCell"/>
</dbReference>
<dbReference type="Proteomes" id="UP001107558">
    <property type="component" value="Chromosome 4"/>
</dbReference>
<sequence length="553" mass="61884">MQCEDNPNIIYGGDVEDAYEEGEKRNFESLGQMILENLALGNNRPLFINGATDETITFNDVRKNTITFAKALHGFGIKENDTVAIISENRLEFPSISYGAICLNAIVAPINSSYTERELKHALNLSKPKIIFTSKLTSQKIIAVCKELKFIQKVILIDNNDQKSENSLTIGEFVKKYEDKNFNVENFVAKKVDTENLTTLILLSSGTTGLAKAVEITQLNIMSTIDSAKVMFEVMKMLYEKDVVYFNIAPWFHTLGYISMCLLACSSSSVFIFLPKFEERTFLRAIEKYKVNVLTVVPPIMLLLAKSPLVDEYDLSSILEIGCGAAHLSSEVEEQVRNRLKNVTVRQGYGLSEATYSTLGASVLVKPGSVGQPVRGIYAKIVDENNVALGPNKVGELCFKGPRIMKGYKSNKLATNEMIDKDGWLHTGDLGYYDEDFQFYIVDRLKELIKYKGFQVAPAELEGLLLSNPKIKDAGVIGIPDDFAGELPFAFIVKQENVELSEQEVKNFVKENASNVKWLRGGVKFIDEIPKTQSGKILRRELKDLYKSTKSKL</sequence>
<keyword evidence="11" id="KW-0455">Luminescence</keyword>
<dbReference type="InterPro" id="IPR045851">
    <property type="entry name" value="AMP-bd_C_sf"/>
</dbReference>
<evidence type="ECO:0000259" key="14">
    <source>
        <dbReference type="Pfam" id="PF00501"/>
    </source>
</evidence>
<dbReference type="PANTHER" id="PTHR24096:SF423">
    <property type="entry name" value="GM05240P"/>
    <property type="match status" value="1"/>
</dbReference>
<keyword evidence="6" id="KW-0067">ATP-binding</keyword>
<evidence type="ECO:0000256" key="10">
    <source>
        <dbReference type="ARBA" id="ARBA00023140"/>
    </source>
</evidence>
<evidence type="ECO:0000256" key="11">
    <source>
        <dbReference type="ARBA" id="ARBA00023223"/>
    </source>
</evidence>
<name>A0A9J6BCY8_POLVA</name>
<keyword evidence="9" id="KW-0503">Monooxygenase</keyword>
<dbReference type="AlphaFoldDB" id="A0A9J6BCY8"/>
<evidence type="ECO:0000256" key="12">
    <source>
        <dbReference type="ARBA" id="ARBA00023262"/>
    </source>
</evidence>
<evidence type="ECO:0000313" key="16">
    <source>
        <dbReference type="EMBL" id="KAG5667503.1"/>
    </source>
</evidence>
<comment type="caution">
    <text evidence="16">The sequence shown here is derived from an EMBL/GenBank/DDBJ whole genome shotgun (WGS) entry which is preliminary data.</text>
</comment>
<evidence type="ECO:0000259" key="15">
    <source>
        <dbReference type="Pfam" id="PF13193"/>
    </source>
</evidence>
<comment type="cofactor">
    <cofactor evidence="1">
        <name>Mg(2+)</name>
        <dbReference type="ChEBI" id="CHEBI:18420"/>
    </cofactor>
</comment>
<dbReference type="GO" id="GO:0008218">
    <property type="term" value="P:bioluminescence"/>
    <property type="evidence" value="ECO:0007669"/>
    <property type="project" value="UniProtKB-KW"/>
</dbReference>
<keyword evidence="7" id="KW-0460">Magnesium</keyword>
<dbReference type="Gene3D" id="3.40.50.980">
    <property type="match status" value="2"/>
</dbReference>
<dbReference type="GO" id="GO:0004497">
    <property type="term" value="F:monooxygenase activity"/>
    <property type="evidence" value="ECO:0007669"/>
    <property type="project" value="UniProtKB-KW"/>
</dbReference>
<protein>
    <recommendedName>
        <fullName evidence="5">Luciferin 4-monooxygenase</fullName>
        <ecNumber evidence="4">1.13.12.7</ecNumber>
    </recommendedName>
</protein>
<keyword evidence="8" id="KW-0560">Oxidoreductase</keyword>
<keyword evidence="17" id="KW-1185">Reference proteome</keyword>
<evidence type="ECO:0000256" key="9">
    <source>
        <dbReference type="ARBA" id="ARBA00023033"/>
    </source>
</evidence>
<dbReference type="Pfam" id="PF00501">
    <property type="entry name" value="AMP-binding"/>
    <property type="match status" value="1"/>
</dbReference>
<evidence type="ECO:0000256" key="5">
    <source>
        <dbReference type="ARBA" id="ARBA00019043"/>
    </source>
</evidence>
<evidence type="ECO:0000256" key="2">
    <source>
        <dbReference type="ARBA" id="ARBA00004275"/>
    </source>
</evidence>
<keyword evidence="10" id="KW-0576">Peroxisome</keyword>
<comment type="catalytic activity">
    <reaction evidence="13">
        <text>firefly D-luciferin + ATP + O2 = firefly oxyluciferin + hnu + AMP + CO2 + diphosphate</text>
        <dbReference type="Rhea" id="RHEA:10732"/>
        <dbReference type="ChEBI" id="CHEBI:15379"/>
        <dbReference type="ChEBI" id="CHEBI:16526"/>
        <dbReference type="ChEBI" id="CHEBI:16792"/>
        <dbReference type="ChEBI" id="CHEBI:30212"/>
        <dbReference type="ChEBI" id="CHEBI:30616"/>
        <dbReference type="ChEBI" id="CHEBI:33019"/>
        <dbReference type="ChEBI" id="CHEBI:58038"/>
        <dbReference type="ChEBI" id="CHEBI:456215"/>
        <dbReference type="EC" id="1.13.12.7"/>
    </reaction>
</comment>
<dbReference type="EC" id="1.13.12.7" evidence="4"/>
<evidence type="ECO:0000256" key="4">
    <source>
        <dbReference type="ARBA" id="ARBA00012532"/>
    </source>
</evidence>
<keyword evidence="12" id="KW-0599">Photoprotein</keyword>
<dbReference type="PANTHER" id="PTHR24096">
    <property type="entry name" value="LONG-CHAIN-FATTY-ACID--COA LIGASE"/>
    <property type="match status" value="1"/>
</dbReference>
<feature type="domain" description="AMP-binding enzyme C-terminal" evidence="15">
    <location>
        <begin position="460"/>
        <end position="536"/>
    </location>
</feature>
<dbReference type="EMBL" id="JADBJN010000004">
    <property type="protein sequence ID" value="KAG5667503.1"/>
    <property type="molecule type" value="Genomic_DNA"/>
</dbReference>
<dbReference type="Gene3D" id="3.30.300.30">
    <property type="match status" value="1"/>
</dbReference>
<dbReference type="SUPFAM" id="SSF56801">
    <property type="entry name" value="Acetyl-CoA synthetase-like"/>
    <property type="match status" value="1"/>
</dbReference>
<dbReference type="OrthoDB" id="10253869at2759"/>
<dbReference type="GO" id="GO:0005524">
    <property type="term" value="F:ATP binding"/>
    <property type="evidence" value="ECO:0007669"/>
    <property type="project" value="UniProtKB-KW"/>
</dbReference>
<evidence type="ECO:0000313" key="17">
    <source>
        <dbReference type="Proteomes" id="UP001107558"/>
    </source>
</evidence>
<comment type="subcellular location">
    <subcellularLocation>
        <location evidence="2">Peroxisome</location>
    </subcellularLocation>
</comment>
<comment type="similarity">
    <text evidence="3">Belongs to the ATP-dependent AMP-binding enzyme family.</text>
</comment>
<dbReference type="FunFam" id="3.30.300.30:FF:000007">
    <property type="entry name" value="4-coumarate--CoA ligase 2"/>
    <property type="match status" value="1"/>
</dbReference>
<evidence type="ECO:0000256" key="7">
    <source>
        <dbReference type="ARBA" id="ARBA00022842"/>
    </source>
</evidence>
<proteinExistence type="inferred from homology"/>
<feature type="domain" description="AMP-dependent synthetase/ligase" evidence="14">
    <location>
        <begin position="43"/>
        <end position="408"/>
    </location>
</feature>
<dbReference type="InterPro" id="IPR025110">
    <property type="entry name" value="AMP-bd_C"/>
</dbReference>
<dbReference type="Pfam" id="PF13193">
    <property type="entry name" value="AMP-binding_C"/>
    <property type="match status" value="1"/>
</dbReference>
<evidence type="ECO:0000256" key="6">
    <source>
        <dbReference type="ARBA" id="ARBA00022840"/>
    </source>
</evidence>
<dbReference type="PROSITE" id="PS00455">
    <property type="entry name" value="AMP_BINDING"/>
    <property type="match status" value="1"/>
</dbReference>
<organism evidence="16 17">
    <name type="scientific">Polypedilum vanderplanki</name>
    <name type="common">Sleeping chironomid midge</name>
    <dbReference type="NCBI Taxonomy" id="319348"/>
    <lineage>
        <taxon>Eukaryota</taxon>
        <taxon>Metazoa</taxon>
        <taxon>Ecdysozoa</taxon>
        <taxon>Arthropoda</taxon>
        <taxon>Hexapoda</taxon>
        <taxon>Insecta</taxon>
        <taxon>Pterygota</taxon>
        <taxon>Neoptera</taxon>
        <taxon>Endopterygota</taxon>
        <taxon>Diptera</taxon>
        <taxon>Nematocera</taxon>
        <taxon>Chironomoidea</taxon>
        <taxon>Chironomidae</taxon>
        <taxon>Chironominae</taxon>
        <taxon>Polypedilum</taxon>
        <taxon>Polypedilum</taxon>
    </lineage>
</organism>
<evidence type="ECO:0000256" key="13">
    <source>
        <dbReference type="ARBA" id="ARBA00048497"/>
    </source>
</evidence>
<dbReference type="GO" id="GO:0016405">
    <property type="term" value="F:CoA-ligase activity"/>
    <property type="evidence" value="ECO:0007669"/>
    <property type="project" value="TreeGrafter"/>
</dbReference>
<dbReference type="Gene3D" id="2.30.38.10">
    <property type="entry name" value="Luciferase, Domain 3"/>
    <property type="match status" value="1"/>
</dbReference>
<gene>
    <name evidence="16" type="ORF">PVAND_015482</name>
</gene>
<evidence type="ECO:0000256" key="1">
    <source>
        <dbReference type="ARBA" id="ARBA00001946"/>
    </source>
</evidence>
<dbReference type="InterPro" id="IPR000873">
    <property type="entry name" value="AMP-dep_synth/lig_dom"/>
</dbReference>
<dbReference type="InterPro" id="IPR020845">
    <property type="entry name" value="AMP-binding_CS"/>
</dbReference>
<keyword evidence="6" id="KW-0547">Nucleotide-binding</keyword>
<evidence type="ECO:0000256" key="8">
    <source>
        <dbReference type="ARBA" id="ARBA00023002"/>
    </source>
</evidence>
<reference evidence="16" key="1">
    <citation type="submission" date="2021-03" db="EMBL/GenBank/DDBJ databases">
        <title>Chromosome level genome of the anhydrobiotic midge Polypedilum vanderplanki.</title>
        <authorList>
            <person name="Yoshida Y."/>
            <person name="Kikawada T."/>
            <person name="Gusev O."/>
        </authorList>
    </citation>
    <scope>NUCLEOTIDE SEQUENCE</scope>
    <source>
        <strain evidence="16">NIAS01</strain>
        <tissue evidence="16">Whole body or cell culture</tissue>
    </source>
</reference>
<accession>A0A9J6BCY8</accession>